<evidence type="ECO:0000256" key="2">
    <source>
        <dbReference type="ARBA" id="ARBA00022737"/>
    </source>
</evidence>
<feature type="repeat" description="PPR" evidence="3">
    <location>
        <begin position="214"/>
        <end position="248"/>
    </location>
</feature>
<reference evidence="4" key="2">
    <citation type="submission" date="2020-06" db="EMBL/GenBank/DDBJ databases">
        <title>Helianthus annuus Genome sequencing and assembly Release 2.</title>
        <authorList>
            <person name="Gouzy J."/>
            <person name="Langlade N."/>
            <person name="Munos S."/>
        </authorList>
    </citation>
    <scope>NUCLEOTIDE SEQUENCE</scope>
    <source>
        <tissue evidence="4">Leaves</tissue>
    </source>
</reference>
<dbReference type="Pfam" id="PF01535">
    <property type="entry name" value="PPR"/>
    <property type="match status" value="1"/>
</dbReference>
<evidence type="ECO:0000256" key="1">
    <source>
        <dbReference type="ARBA" id="ARBA00007626"/>
    </source>
</evidence>
<keyword evidence="5" id="KW-1185">Reference proteome</keyword>
<dbReference type="InterPro" id="IPR044179">
    <property type="entry name" value="PPR5-like"/>
</dbReference>
<comment type="similarity">
    <text evidence="1">Belongs to the PPR family. P subfamily.</text>
</comment>
<dbReference type="OrthoDB" id="185373at2759"/>
<dbReference type="Pfam" id="PF13041">
    <property type="entry name" value="PPR_2"/>
    <property type="match status" value="1"/>
</dbReference>
<reference evidence="4" key="1">
    <citation type="journal article" date="2017" name="Nature">
        <title>The sunflower genome provides insights into oil metabolism, flowering and Asterid evolution.</title>
        <authorList>
            <person name="Badouin H."/>
            <person name="Gouzy J."/>
            <person name="Grassa C.J."/>
            <person name="Murat F."/>
            <person name="Staton S.E."/>
            <person name="Cottret L."/>
            <person name="Lelandais-Briere C."/>
            <person name="Owens G.L."/>
            <person name="Carrere S."/>
            <person name="Mayjonade B."/>
            <person name="Legrand L."/>
            <person name="Gill N."/>
            <person name="Kane N.C."/>
            <person name="Bowers J.E."/>
            <person name="Hubner S."/>
            <person name="Bellec A."/>
            <person name="Berard A."/>
            <person name="Berges H."/>
            <person name="Blanchet N."/>
            <person name="Boniface M.C."/>
            <person name="Brunel D."/>
            <person name="Catrice O."/>
            <person name="Chaidir N."/>
            <person name="Claudel C."/>
            <person name="Donnadieu C."/>
            <person name="Faraut T."/>
            <person name="Fievet G."/>
            <person name="Helmstetter N."/>
            <person name="King M."/>
            <person name="Knapp S.J."/>
            <person name="Lai Z."/>
            <person name="Le Paslier M.C."/>
            <person name="Lippi Y."/>
            <person name="Lorenzon L."/>
            <person name="Mandel J.R."/>
            <person name="Marage G."/>
            <person name="Marchand G."/>
            <person name="Marquand E."/>
            <person name="Bret-Mestries E."/>
            <person name="Morien E."/>
            <person name="Nambeesan S."/>
            <person name="Nguyen T."/>
            <person name="Pegot-Espagnet P."/>
            <person name="Pouilly N."/>
            <person name="Raftis F."/>
            <person name="Sallet E."/>
            <person name="Schiex T."/>
            <person name="Thomas J."/>
            <person name="Vandecasteele C."/>
            <person name="Vares D."/>
            <person name="Vear F."/>
            <person name="Vautrin S."/>
            <person name="Crespi M."/>
            <person name="Mangin B."/>
            <person name="Burke J.M."/>
            <person name="Salse J."/>
            <person name="Munos S."/>
            <person name="Vincourt P."/>
            <person name="Rieseberg L.H."/>
            <person name="Langlade N.B."/>
        </authorList>
    </citation>
    <scope>NUCLEOTIDE SEQUENCE</scope>
    <source>
        <tissue evidence="4">Leaves</tissue>
    </source>
</reference>
<protein>
    <submittedName>
        <fullName evidence="4">Tetratricopeptide-like helical domain superfamily</fullName>
    </submittedName>
</protein>
<accession>A0A9K3HF34</accession>
<evidence type="ECO:0000313" key="4">
    <source>
        <dbReference type="EMBL" id="KAF5777151.1"/>
    </source>
</evidence>
<dbReference type="InterPro" id="IPR002885">
    <property type="entry name" value="PPR_rpt"/>
</dbReference>
<sequence length="505" mass="59095">MKRVFRISDIGSARSELRGFFTPKFPTNPTTIPTTTRRVSTESSSSKSILDLYGQFANRWAYSDVRSKEEMIEKVSFYRDELIKNVKDENCFDNLLEVEGWNLIKMYSDGAAFVELLKLLESSPHLAIKVFNWRRKKDQTTPLSSEEYAKGIKIAGRIKDVDLAVELFTEASNKQLKNTSTYNALMGAYMYNGLTEKCQSVYRDLKQDANCCPTSVTFNMLISVFGHRVLIDQMETVFQEMKDYDIAPDLTTYNNLLAGYLTAWMWDSMETTYRIMETGPVHANLDTRLLMLRGYAHSGNLEKMEETYNIVGPHVLREKHISLIRAMICAYCNFPNRNRVKRINELMRLIPENQYRPWLNVLLIRVYAEEDLVDQMDESIDEAFDHNTTVNTVRIMRTITSTYIRNNAVDKLAKFITRAGHSGWRMCRRLYHELMWVLAEQKRIEEMEQVLFEMERYNYGCSKRTFIILYKAYSAHEERYRPKLCRVVGLMYKYGYGSFLANIRI</sequence>
<dbReference type="PANTHER" id="PTHR47874">
    <property type="entry name" value="EXPRESSED PROTEIN"/>
    <property type="match status" value="1"/>
</dbReference>
<dbReference type="Gene3D" id="1.25.40.10">
    <property type="entry name" value="Tetratricopeptide repeat domain"/>
    <property type="match status" value="3"/>
</dbReference>
<keyword evidence="2" id="KW-0677">Repeat</keyword>
<dbReference type="Proteomes" id="UP000215914">
    <property type="component" value="Unassembled WGS sequence"/>
</dbReference>
<dbReference type="EMBL" id="MNCJ02000327">
    <property type="protein sequence ID" value="KAF5777151.1"/>
    <property type="molecule type" value="Genomic_DNA"/>
</dbReference>
<evidence type="ECO:0000256" key="3">
    <source>
        <dbReference type="PROSITE-ProRule" id="PRU00708"/>
    </source>
</evidence>
<dbReference type="GO" id="GO:0003729">
    <property type="term" value="F:mRNA binding"/>
    <property type="evidence" value="ECO:0007669"/>
    <property type="project" value="InterPro"/>
</dbReference>
<dbReference type="PROSITE" id="PS51375">
    <property type="entry name" value="PPR"/>
    <property type="match status" value="1"/>
</dbReference>
<evidence type="ECO:0000313" key="5">
    <source>
        <dbReference type="Proteomes" id="UP000215914"/>
    </source>
</evidence>
<name>A0A9K3HF34_HELAN</name>
<dbReference type="NCBIfam" id="TIGR00756">
    <property type="entry name" value="PPR"/>
    <property type="match status" value="2"/>
</dbReference>
<organism evidence="4 5">
    <name type="scientific">Helianthus annuus</name>
    <name type="common">Common sunflower</name>
    <dbReference type="NCBI Taxonomy" id="4232"/>
    <lineage>
        <taxon>Eukaryota</taxon>
        <taxon>Viridiplantae</taxon>
        <taxon>Streptophyta</taxon>
        <taxon>Embryophyta</taxon>
        <taxon>Tracheophyta</taxon>
        <taxon>Spermatophyta</taxon>
        <taxon>Magnoliopsida</taxon>
        <taxon>eudicotyledons</taxon>
        <taxon>Gunneridae</taxon>
        <taxon>Pentapetalae</taxon>
        <taxon>asterids</taxon>
        <taxon>campanulids</taxon>
        <taxon>Asterales</taxon>
        <taxon>Asteraceae</taxon>
        <taxon>Asteroideae</taxon>
        <taxon>Heliantheae alliance</taxon>
        <taxon>Heliantheae</taxon>
        <taxon>Helianthus</taxon>
    </lineage>
</organism>
<dbReference type="AlphaFoldDB" id="A0A9K3HF34"/>
<proteinExistence type="inferred from homology"/>
<dbReference type="Gramene" id="mRNA:HanXRQr2_Chr12g0532331">
    <property type="protein sequence ID" value="mRNA:HanXRQr2_Chr12g0532331"/>
    <property type="gene ID" value="HanXRQr2_Chr12g0532331"/>
</dbReference>
<dbReference type="InterPro" id="IPR011990">
    <property type="entry name" value="TPR-like_helical_dom_sf"/>
</dbReference>
<dbReference type="PANTHER" id="PTHR47874:SF1">
    <property type="entry name" value="OS05G0407900 PROTEIN"/>
    <property type="match status" value="1"/>
</dbReference>
<comment type="caution">
    <text evidence="4">The sequence shown here is derived from an EMBL/GenBank/DDBJ whole genome shotgun (WGS) entry which is preliminary data.</text>
</comment>
<gene>
    <name evidence="4" type="ORF">HanXRQr2_Chr12g0532331</name>
</gene>
<dbReference type="GO" id="GO:0003723">
    <property type="term" value="F:RNA binding"/>
    <property type="evidence" value="ECO:0000318"/>
    <property type="project" value="GO_Central"/>
</dbReference>